<dbReference type="EMBL" id="SODU01000002">
    <property type="protein sequence ID" value="TDW90155.1"/>
    <property type="molecule type" value="Genomic_DNA"/>
</dbReference>
<gene>
    <name evidence="2" type="ORF">EV137_3966</name>
</gene>
<feature type="signal peptide" evidence="1">
    <location>
        <begin position="1"/>
        <end position="30"/>
    </location>
</feature>
<reference evidence="2 3" key="1">
    <citation type="submission" date="2019-03" db="EMBL/GenBank/DDBJ databases">
        <title>Genomic Encyclopedia of Type Strains, Phase III (KMG-III): the genomes of soil and plant-associated and newly described type strains.</title>
        <authorList>
            <person name="Whitman W."/>
        </authorList>
    </citation>
    <scope>NUCLEOTIDE SEQUENCE [LARGE SCALE GENOMIC DNA]</scope>
    <source>
        <strain evidence="2 3">VKMAc-2574</strain>
    </source>
</reference>
<sequence length="152" mass="16217">MRVRRTISTLIAAVAAVAGISVLNTVPAAAAPCTYAGCNGLDPETTGCSNDAVTKLDLITTYGLYLAELRWSPSCHAFWTRIRPHDSEGGDGAQAYIAGGVYDANGSPVTKIVYTSVPQNGETWTKMISQAYPWERFCAFIGFDSGCKITTL</sequence>
<dbReference type="Proteomes" id="UP000295060">
    <property type="component" value="Unassembled WGS sequence"/>
</dbReference>
<dbReference type="InterPro" id="IPR021224">
    <property type="entry name" value="DUF2690"/>
</dbReference>
<evidence type="ECO:0000313" key="3">
    <source>
        <dbReference type="Proteomes" id="UP000295060"/>
    </source>
</evidence>
<evidence type="ECO:0000313" key="2">
    <source>
        <dbReference type="EMBL" id="TDW90155.1"/>
    </source>
</evidence>
<keyword evidence="3" id="KW-1185">Reference proteome</keyword>
<comment type="caution">
    <text evidence="2">The sequence shown here is derived from an EMBL/GenBank/DDBJ whole genome shotgun (WGS) entry which is preliminary data.</text>
</comment>
<protein>
    <submittedName>
        <fullName evidence="2">Uncharacterized protein DUF2690</fullName>
    </submittedName>
</protein>
<organism evidence="2 3">
    <name type="scientific">Kribbella pratensis</name>
    <dbReference type="NCBI Taxonomy" id="2512112"/>
    <lineage>
        <taxon>Bacteria</taxon>
        <taxon>Bacillati</taxon>
        <taxon>Actinomycetota</taxon>
        <taxon>Actinomycetes</taxon>
        <taxon>Propionibacteriales</taxon>
        <taxon>Kribbellaceae</taxon>
        <taxon>Kribbella</taxon>
    </lineage>
</organism>
<name>A0ABY2FFK4_9ACTN</name>
<dbReference type="RefSeq" id="WP_134130272.1">
    <property type="nucleotide sequence ID" value="NZ_SODU01000002.1"/>
</dbReference>
<evidence type="ECO:0000256" key="1">
    <source>
        <dbReference type="SAM" id="SignalP"/>
    </source>
</evidence>
<feature type="chain" id="PRO_5047389472" evidence="1">
    <location>
        <begin position="31"/>
        <end position="152"/>
    </location>
</feature>
<dbReference type="Pfam" id="PF10901">
    <property type="entry name" value="DUF2690"/>
    <property type="match status" value="1"/>
</dbReference>
<accession>A0ABY2FFK4</accession>
<proteinExistence type="predicted"/>
<keyword evidence="1" id="KW-0732">Signal</keyword>